<proteinExistence type="inferred from homology"/>
<sequence>MPHTPEPPAHPVRRGPQTLRGRHAAEPTFDQLLLDSRHGLSELPAEGEVGFTSSDPWRVLRIQGEFVEGIGTLAGLGRTISVFGSARTREGSQEYDDARRLGALLAQAGYSVMTGGGPGSMEGANRGAKDVDGHSVGLGIELPHEQGLNAWVDLGVDFRYFFVRKVMFLKYSQGFVVLPGGLGTLDELFEALTLVQTGKVTSFPIVLMGRQFWTPLVDWLRDTLAARGMINPEDLGLLEVVDTPEEAVEAVLLNDLRGPEVADADAETTRAPATGDGGDPQ</sequence>
<keyword evidence="1" id="KW-0203">Cytokinin biosynthesis</keyword>
<dbReference type="EC" id="3.2.2.n1" evidence="1"/>
<dbReference type="InterPro" id="IPR005269">
    <property type="entry name" value="LOG"/>
</dbReference>
<dbReference type="Pfam" id="PF03641">
    <property type="entry name" value="Lysine_decarbox"/>
    <property type="match status" value="1"/>
</dbReference>
<evidence type="ECO:0000313" key="3">
    <source>
        <dbReference type="EMBL" id="SFV20391.1"/>
    </source>
</evidence>
<dbReference type="GO" id="GO:0005829">
    <property type="term" value="C:cytosol"/>
    <property type="evidence" value="ECO:0007669"/>
    <property type="project" value="TreeGrafter"/>
</dbReference>
<dbReference type="OrthoDB" id="9801098at2"/>
<name>A0A1I7MEN7_9MICC</name>
<dbReference type="GO" id="GO:0102682">
    <property type="term" value="F:cytokinin riboside 5'-monophosphate phosphoribohydrolase activity"/>
    <property type="evidence" value="ECO:0007669"/>
    <property type="project" value="RHEA"/>
</dbReference>
<organism evidence="3 4">
    <name type="scientific">Micrococcus terreus</name>
    <dbReference type="NCBI Taxonomy" id="574650"/>
    <lineage>
        <taxon>Bacteria</taxon>
        <taxon>Bacillati</taxon>
        <taxon>Actinomycetota</taxon>
        <taxon>Actinomycetes</taxon>
        <taxon>Micrococcales</taxon>
        <taxon>Micrococcaceae</taxon>
        <taxon>Micrococcus</taxon>
    </lineage>
</organism>
<dbReference type="FunFam" id="3.40.50.450:FF:000011">
    <property type="entry name" value="TIGR00730 family Rossman fold protein"/>
    <property type="match status" value="1"/>
</dbReference>
<accession>A0A1I7MEN7</accession>
<keyword evidence="1" id="KW-0378">Hydrolase</keyword>
<comment type="catalytic activity">
    <reaction evidence="1">
        <text>N(6)-(dimethylallyl)adenosine 5'-phosphate + H2O = N(6)-dimethylallyladenine + D-ribose 5-phosphate</text>
        <dbReference type="Rhea" id="RHEA:48560"/>
        <dbReference type="ChEBI" id="CHEBI:15377"/>
        <dbReference type="ChEBI" id="CHEBI:17660"/>
        <dbReference type="ChEBI" id="CHEBI:57526"/>
        <dbReference type="ChEBI" id="CHEBI:78346"/>
        <dbReference type="EC" id="3.2.2.n1"/>
    </reaction>
</comment>
<dbReference type="STRING" id="574650.SAMN04487966_101347"/>
<dbReference type="EMBL" id="FPCG01000001">
    <property type="protein sequence ID" value="SFV20391.1"/>
    <property type="molecule type" value="Genomic_DNA"/>
</dbReference>
<evidence type="ECO:0000256" key="1">
    <source>
        <dbReference type="RuleBase" id="RU363015"/>
    </source>
</evidence>
<protein>
    <recommendedName>
        <fullName evidence="1">Cytokinin riboside 5'-monophosphate phosphoribohydrolase</fullName>
        <ecNumber evidence="1">3.2.2.n1</ecNumber>
    </recommendedName>
</protein>
<dbReference type="PANTHER" id="PTHR43393:SF2">
    <property type="entry name" value="CYTOKININ RIBOSIDE 5'-MONOPHOSPHATE PHOSPHORIBOHYDROLASE"/>
    <property type="match status" value="1"/>
</dbReference>
<dbReference type="AlphaFoldDB" id="A0A1I7MEN7"/>
<dbReference type="NCBIfam" id="TIGR00730">
    <property type="entry name" value="Rossman fold protein, TIGR00730 family"/>
    <property type="match status" value="1"/>
</dbReference>
<comment type="similarity">
    <text evidence="1">Belongs to the LOG family.</text>
</comment>
<feature type="region of interest" description="Disordered" evidence="2">
    <location>
        <begin position="1"/>
        <end position="20"/>
    </location>
</feature>
<gene>
    <name evidence="3" type="ORF">SAMN04487966_101347</name>
</gene>
<comment type="catalytic activity">
    <reaction evidence="1">
        <text>9-ribosyl-trans-zeatin 5'-phosphate + H2O = trans-zeatin + D-ribose 5-phosphate</text>
        <dbReference type="Rhea" id="RHEA:48564"/>
        <dbReference type="ChEBI" id="CHEBI:15377"/>
        <dbReference type="ChEBI" id="CHEBI:16522"/>
        <dbReference type="ChEBI" id="CHEBI:78346"/>
        <dbReference type="ChEBI" id="CHEBI:87947"/>
        <dbReference type="EC" id="3.2.2.n1"/>
    </reaction>
</comment>
<dbReference type="InterPro" id="IPR052341">
    <property type="entry name" value="LOG_family_nucleotidases"/>
</dbReference>
<evidence type="ECO:0000313" key="4">
    <source>
        <dbReference type="Proteomes" id="UP000198881"/>
    </source>
</evidence>
<dbReference type="GO" id="GO:0009691">
    <property type="term" value="P:cytokinin biosynthetic process"/>
    <property type="evidence" value="ECO:0007669"/>
    <property type="project" value="UniProtKB-UniRule"/>
</dbReference>
<dbReference type="RefSeq" id="WP_091693331.1">
    <property type="nucleotide sequence ID" value="NZ_FPCG01000001.1"/>
</dbReference>
<dbReference type="Gene3D" id="3.40.50.450">
    <property type="match status" value="1"/>
</dbReference>
<feature type="compositionally biased region" description="Pro residues" evidence="2">
    <location>
        <begin position="1"/>
        <end position="10"/>
    </location>
</feature>
<feature type="region of interest" description="Disordered" evidence="2">
    <location>
        <begin position="259"/>
        <end position="281"/>
    </location>
</feature>
<dbReference type="SUPFAM" id="SSF102405">
    <property type="entry name" value="MCP/YpsA-like"/>
    <property type="match status" value="1"/>
</dbReference>
<dbReference type="InterPro" id="IPR031100">
    <property type="entry name" value="LOG_fam"/>
</dbReference>
<evidence type="ECO:0000256" key="2">
    <source>
        <dbReference type="SAM" id="MobiDB-lite"/>
    </source>
</evidence>
<dbReference type="PANTHER" id="PTHR43393">
    <property type="entry name" value="CYTOKININ RIBOSIDE 5'-MONOPHOSPHATE PHOSPHORIBOHYDROLASE"/>
    <property type="match status" value="1"/>
</dbReference>
<keyword evidence="4" id="KW-1185">Reference proteome</keyword>
<dbReference type="Proteomes" id="UP000198881">
    <property type="component" value="Unassembled WGS sequence"/>
</dbReference>
<reference evidence="3 4" key="1">
    <citation type="submission" date="2016-10" db="EMBL/GenBank/DDBJ databases">
        <authorList>
            <person name="de Groot N.N."/>
        </authorList>
    </citation>
    <scope>NUCLEOTIDE SEQUENCE [LARGE SCALE GENOMIC DNA]</scope>
    <source>
        <strain evidence="3 4">CGMCC 1.7054</strain>
    </source>
</reference>